<proteinExistence type="predicted"/>
<protein>
    <submittedName>
        <fullName evidence="1">Uncharacterized protein</fullName>
    </submittedName>
</protein>
<reference evidence="1 2" key="1">
    <citation type="submission" date="2016-06" db="EMBL/GenBank/DDBJ databases">
        <title>Draft genome of Moraxella nonliquefaciens CCUG 60284.</title>
        <authorList>
            <person name="Salva-Serra F."/>
            <person name="Engstrom-Jakobsson H."/>
            <person name="Thorell K."/>
            <person name="Gonzales-Siles L."/>
            <person name="Karlsson R."/>
            <person name="Boulund F."/>
            <person name="Engstrand L."/>
            <person name="Kristiansson E."/>
            <person name="Moore E."/>
        </authorList>
    </citation>
    <scope>NUCLEOTIDE SEQUENCE [LARGE SCALE GENOMIC DNA]</scope>
    <source>
        <strain evidence="1 2">CCUG 60284</strain>
    </source>
</reference>
<dbReference type="EMBL" id="LZDN01000003">
    <property type="protein sequence ID" value="OBX51822.1"/>
    <property type="molecule type" value="Genomic_DNA"/>
</dbReference>
<gene>
    <name evidence="1" type="ORF">A9Z60_05930</name>
</gene>
<comment type="caution">
    <text evidence="1">The sequence shown here is derived from an EMBL/GenBank/DDBJ whole genome shotgun (WGS) entry which is preliminary data.</text>
</comment>
<accession>A0A1B8PL12</accession>
<dbReference type="AlphaFoldDB" id="A0A1B8PL12"/>
<evidence type="ECO:0000313" key="2">
    <source>
        <dbReference type="Proteomes" id="UP000092671"/>
    </source>
</evidence>
<dbReference type="Proteomes" id="UP000092671">
    <property type="component" value="Unassembled WGS sequence"/>
</dbReference>
<sequence>MYILNLVKNNKINITIPINLSKHWLIIYNHLIYQMPIKTVIKKRQYFVMSLLCFCYKIKNSRLRQPQMMS</sequence>
<evidence type="ECO:0000313" key="1">
    <source>
        <dbReference type="EMBL" id="OBX51822.1"/>
    </source>
</evidence>
<organism evidence="1 2">
    <name type="scientific">Moraxella nonliquefaciens</name>
    <dbReference type="NCBI Taxonomy" id="478"/>
    <lineage>
        <taxon>Bacteria</taxon>
        <taxon>Pseudomonadati</taxon>
        <taxon>Pseudomonadota</taxon>
        <taxon>Gammaproteobacteria</taxon>
        <taxon>Moraxellales</taxon>
        <taxon>Moraxellaceae</taxon>
        <taxon>Moraxella</taxon>
    </lineage>
</organism>
<name>A0A1B8PL12_MORNO</name>